<name>A0A1B6HA07_9HEMI</name>
<reference evidence="1" key="1">
    <citation type="submission" date="2015-11" db="EMBL/GenBank/DDBJ databases">
        <title>De novo transcriptome assembly of four potential Pierce s Disease insect vectors from Arizona vineyards.</title>
        <authorList>
            <person name="Tassone E.E."/>
        </authorList>
    </citation>
    <scope>NUCLEOTIDE SEQUENCE</scope>
</reference>
<dbReference type="AlphaFoldDB" id="A0A1B6HA07"/>
<feature type="non-terminal residue" evidence="1">
    <location>
        <position position="109"/>
    </location>
</feature>
<sequence>MEGVDMERKRSSVSISEYKCDLWKENNYSFNIEGTNLVKNIVKDLVSESHVPKFLPECKVVLTRLKEENYKIEEPVKDCSDYCQSVDNEGLLPDNDSNIRVLDCDSIDL</sequence>
<protein>
    <submittedName>
        <fullName evidence="1">Uncharacterized protein</fullName>
    </submittedName>
</protein>
<dbReference type="EMBL" id="GECU01036234">
    <property type="protein sequence ID" value="JAS71472.1"/>
    <property type="molecule type" value="Transcribed_RNA"/>
</dbReference>
<gene>
    <name evidence="1" type="ORF">g.33349</name>
</gene>
<evidence type="ECO:0000313" key="1">
    <source>
        <dbReference type="EMBL" id="JAS71472.1"/>
    </source>
</evidence>
<proteinExistence type="predicted"/>
<accession>A0A1B6HA07</accession>
<organism evidence="1">
    <name type="scientific">Homalodisca liturata</name>
    <dbReference type="NCBI Taxonomy" id="320908"/>
    <lineage>
        <taxon>Eukaryota</taxon>
        <taxon>Metazoa</taxon>
        <taxon>Ecdysozoa</taxon>
        <taxon>Arthropoda</taxon>
        <taxon>Hexapoda</taxon>
        <taxon>Insecta</taxon>
        <taxon>Pterygota</taxon>
        <taxon>Neoptera</taxon>
        <taxon>Paraneoptera</taxon>
        <taxon>Hemiptera</taxon>
        <taxon>Auchenorrhyncha</taxon>
        <taxon>Membracoidea</taxon>
        <taxon>Cicadellidae</taxon>
        <taxon>Cicadellinae</taxon>
        <taxon>Proconiini</taxon>
        <taxon>Homalodisca</taxon>
    </lineage>
</organism>